<dbReference type="EMBL" id="FMUS01000001">
    <property type="protein sequence ID" value="SCX77014.1"/>
    <property type="molecule type" value="Genomic_DNA"/>
</dbReference>
<dbReference type="OrthoDB" id="9800680at2"/>
<dbReference type="NCBIfam" id="TIGR01221">
    <property type="entry name" value="rmlC"/>
    <property type="match status" value="1"/>
</dbReference>
<feature type="active site" description="Proton donor" evidence="1">
    <location>
        <position position="131"/>
    </location>
</feature>
<dbReference type="GO" id="GO:0008830">
    <property type="term" value="F:dTDP-4-dehydrorhamnose 3,5-epimerase activity"/>
    <property type="evidence" value="ECO:0007669"/>
    <property type="project" value="UniProtKB-UniRule"/>
</dbReference>
<dbReference type="PANTHER" id="PTHR21047:SF2">
    <property type="entry name" value="THYMIDINE DIPHOSPHO-4-KETO-RHAMNOSE 3,5-EPIMERASE"/>
    <property type="match status" value="1"/>
</dbReference>
<dbReference type="UniPathway" id="UPA00124"/>
<protein>
    <recommendedName>
        <fullName evidence="3">dTDP-4-dehydrorhamnose 3,5-epimerase</fullName>
        <ecNumber evidence="3">5.1.3.13</ecNumber>
    </recommendedName>
    <alternativeName>
        <fullName evidence="3">Thymidine diphospho-4-keto-rhamnose 3,5-epimerase</fullName>
    </alternativeName>
</protein>
<evidence type="ECO:0000313" key="4">
    <source>
        <dbReference type="EMBL" id="SCX77014.1"/>
    </source>
</evidence>
<dbReference type="InterPro" id="IPR011051">
    <property type="entry name" value="RmlC_Cupin_sf"/>
</dbReference>
<dbReference type="AlphaFoldDB" id="A0A1G5AGK1"/>
<dbReference type="Gene3D" id="2.60.120.10">
    <property type="entry name" value="Jelly Rolls"/>
    <property type="match status" value="1"/>
</dbReference>
<name>A0A1G5AGK1_9FIRM</name>
<dbReference type="InterPro" id="IPR014710">
    <property type="entry name" value="RmlC-like_jellyroll"/>
</dbReference>
<dbReference type="InterPro" id="IPR000888">
    <property type="entry name" value="RmlC-like"/>
</dbReference>
<dbReference type="PANTHER" id="PTHR21047">
    <property type="entry name" value="DTDP-6-DEOXY-D-GLUCOSE-3,5 EPIMERASE"/>
    <property type="match status" value="1"/>
</dbReference>
<evidence type="ECO:0000256" key="1">
    <source>
        <dbReference type="PIRSR" id="PIRSR600888-1"/>
    </source>
</evidence>
<dbReference type="CDD" id="cd00438">
    <property type="entry name" value="cupin_RmlC"/>
    <property type="match status" value="1"/>
</dbReference>
<comment type="subunit">
    <text evidence="3">Homodimer.</text>
</comment>
<comment type="similarity">
    <text evidence="3">Belongs to the dTDP-4-dehydrorhamnose 3,5-epimerase family.</text>
</comment>
<comment type="catalytic activity">
    <reaction evidence="3">
        <text>dTDP-4-dehydro-6-deoxy-alpha-D-glucose = dTDP-4-dehydro-beta-L-rhamnose</text>
        <dbReference type="Rhea" id="RHEA:16969"/>
        <dbReference type="ChEBI" id="CHEBI:57649"/>
        <dbReference type="ChEBI" id="CHEBI:62830"/>
        <dbReference type="EC" id="5.1.3.13"/>
    </reaction>
</comment>
<evidence type="ECO:0000256" key="2">
    <source>
        <dbReference type="PIRSR" id="PIRSR600888-3"/>
    </source>
</evidence>
<comment type="function">
    <text evidence="3">Catalyzes the epimerization of the C3' and C5'positions of dTDP-6-deoxy-D-xylo-4-hexulose, forming dTDP-6-deoxy-L-lyxo-4-hexulose.</text>
</comment>
<keyword evidence="3" id="KW-0413">Isomerase</keyword>
<dbReference type="RefSeq" id="WP_091538754.1">
    <property type="nucleotide sequence ID" value="NZ_FMUS01000001.1"/>
</dbReference>
<accession>A0A1G5AGK1</accession>
<dbReference type="EC" id="5.1.3.13" evidence="3"/>
<evidence type="ECO:0000313" key="5">
    <source>
        <dbReference type="Proteomes" id="UP000198636"/>
    </source>
</evidence>
<dbReference type="GO" id="GO:0005829">
    <property type="term" value="C:cytosol"/>
    <property type="evidence" value="ECO:0007669"/>
    <property type="project" value="TreeGrafter"/>
</dbReference>
<dbReference type="Pfam" id="PF00908">
    <property type="entry name" value="dTDP_sugar_isom"/>
    <property type="match status" value="1"/>
</dbReference>
<sequence length="180" mass="20987">MKLIKTELEGVFIIENFNASDDRGSFTKTYHKEFFSENGLCTDFRESYFSVSKKNVIRGMHFQLPPHDHEKLVYVAKGEVMDVILDLRKESRTYGKAISILLNESNQRSVYIPKGLAHGFKSIQDNTIMIYNVATVYNNISDFGIRYDSFNFNWELKSPIISDRDKALITFEEFKDRNPF</sequence>
<dbReference type="SUPFAM" id="SSF51182">
    <property type="entry name" value="RmlC-like cupins"/>
    <property type="match status" value="1"/>
</dbReference>
<feature type="active site" description="Proton acceptor" evidence="1">
    <location>
        <position position="61"/>
    </location>
</feature>
<organism evidence="4 5">
    <name type="scientific">Alkaliphilus peptidifermentans DSM 18978</name>
    <dbReference type="NCBI Taxonomy" id="1120976"/>
    <lineage>
        <taxon>Bacteria</taxon>
        <taxon>Bacillati</taxon>
        <taxon>Bacillota</taxon>
        <taxon>Clostridia</taxon>
        <taxon>Peptostreptococcales</taxon>
        <taxon>Natronincolaceae</taxon>
        <taxon>Alkaliphilus</taxon>
    </lineage>
</organism>
<comment type="pathway">
    <text evidence="3">Carbohydrate biosynthesis; dTDP-L-rhamnose biosynthesis.</text>
</comment>
<dbReference type="STRING" id="1120976.SAMN03080606_00124"/>
<proteinExistence type="inferred from homology"/>
<dbReference type="Proteomes" id="UP000198636">
    <property type="component" value="Unassembled WGS sequence"/>
</dbReference>
<feature type="site" description="Participates in a stacking interaction with the thymidine ring of dTDP-4-oxo-6-deoxyglucose" evidence="2">
    <location>
        <position position="137"/>
    </location>
</feature>
<dbReference type="GO" id="GO:0019305">
    <property type="term" value="P:dTDP-rhamnose biosynthetic process"/>
    <property type="evidence" value="ECO:0007669"/>
    <property type="project" value="UniProtKB-UniRule"/>
</dbReference>
<gene>
    <name evidence="4" type="ORF">SAMN03080606_00124</name>
</gene>
<evidence type="ECO:0000256" key="3">
    <source>
        <dbReference type="RuleBase" id="RU364069"/>
    </source>
</evidence>
<keyword evidence="5" id="KW-1185">Reference proteome</keyword>
<reference evidence="4 5" key="1">
    <citation type="submission" date="2016-10" db="EMBL/GenBank/DDBJ databases">
        <authorList>
            <person name="de Groot N.N."/>
        </authorList>
    </citation>
    <scope>NUCLEOTIDE SEQUENCE [LARGE SCALE GENOMIC DNA]</scope>
    <source>
        <strain evidence="4 5">DSM 18978</strain>
    </source>
</reference>
<dbReference type="GO" id="GO:0000271">
    <property type="term" value="P:polysaccharide biosynthetic process"/>
    <property type="evidence" value="ECO:0007669"/>
    <property type="project" value="TreeGrafter"/>
</dbReference>